<dbReference type="Proteomes" id="UP000663868">
    <property type="component" value="Unassembled WGS sequence"/>
</dbReference>
<protein>
    <submittedName>
        <fullName evidence="1">Uncharacterized protein</fullName>
    </submittedName>
</protein>
<dbReference type="AlphaFoldDB" id="A0A820S2U2"/>
<gene>
    <name evidence="1" type="ORF">KXQ929_LOCUS53696</name>
</gene>
<proteinExistence type="predicted"/>
<evidence type="ECO:0000313" key="2">
    <source>
        <dbReference type="Proteomes" id="UP000663868"/>
    </source>
</evidence>
<organism evidence="1 2">
    <name type="scientific">Adineta steineri</name>
    <dbReference type="NCBI Taxonomy" id="433720"/>
    <lineage>
        <taxon>Eukaryota</taxon>
        <taxon>Metazoa</taxon>
        <taxon>Spiralia</taxon>
        <taxon>Gnathifera</taxon>
        <taxon>Rotifera</taxon>
        <taxon>Eurotatoria</taxon>
        <taxon>Bdelloidea</taxon>
        <taxon>Adinetida</taxon>
        <taxon>Adinetidae</taxon>
        <taxon>Adineta</taxon>
    </lineage>
</organism>
<sequence length="88" mass="10218">DLRYAWHLAPMDTQIIRDYLSLSSSNDHIPTKMLILLYLLTLNDRATGNMINRYHHSSNILFDLLPLPHLVEQLTTKDYDTIAPQLGR</sequence>
<comment type="caution">
    <text evidence="1">The sequence shown here is derived from an EMBL/GenBank/DDBJ whole genome shotgun (WGS) entry which is preliminary data.</text>
</comment>
<feature type="non-terminal residue" evidence="1">
    <location>
        <position position="1"/>
    </location>
</feature>
<evidence type="ECO:0000313" key="1">
    <source>
        <dbReference type="EMBL" id="CAF4446512.1"/>
    </source>
</evidence>
<reference evidence="1" key="1">
    <citation type="submission" date="2021-02" db="EMBL/GenBank/DDBJ databases">
        <authorList>
            <person name="Nowell W R."/>
        </authorList>
    </citation>
    <scope>NUCLEOTIDE SEQUENCE</scope>
</reference>
<dbReference type="EMBL" id="CAJOBB010030871">
    <property type="protein sequence ID" value="CAF4446512.1"/>
    <property type="molecule type" value="Genomic_DNA"/>
</dbReference>
<accession>A0A820S2U2</accession>
<name>A0A820S2U2_9BILA</name>